<evidence type="ECO:0000313" key="1">
    <source>
        <dbReference type="EMBL" id="KAJ5599947.1"/>
    </source>
</evidence>
<proteinExistence type="predicted"/>
<reference evidence="1 2" key="1">
    <citation type="journal article" date="2023" name="IMA Fungus">
        <title>Comparative genomic study of the Penicillium genus elucidates a diverse pangenome and 15 lateral gene transfer events.</title>
        <authorList>
            <person name="Petersen C."/>
            <person name="Sorensen T."/>
            <person name="Nielsen M.R."/>
            <person name="Sondergaard T.E."/>
            <person name="Sorensen J.L."/>
            <person name="Fitzpatrick D.A."/>
            <person name="Frisvad J.C."/>
            <person name="Nielsen K.L."/>
        </authorList>
    </citation>
    <scope>NUCLEOTIDE SEQUENCE [LARGE SCALE GENOMIC DNA]</scope>
    <source>
        <strain evidence="1 2">IBT 29057</strain>
    </source>
</reference>
<protein>
    <submittedName>
        <fullName evidence="1">Uncharacterized protein</fullName>
    </submittedName>
</protein>
<gene>
    <name evidence="1" type="ORF">N7450_001014</name>
</gene>
<organism evidence="1 2">
    <name type="scientific">Penicillium hetheringtonii</name>
    <dbReference type="NCBI Taxonomy" id="911720"/>
    <lineage>
        <taxon>Eukaryota</taxon>
        <taxon>Fungi</taxon>
        <taxon>Dikarya</taxon>
        <taxon>Ascomycota</taxon>
        <taxon>Pezizomycotina</taxon>
        <taxon>Eurotiomycetes</taxon>
        <taxon>Eurotiomycetidae</taxon>
        <taxon>Eurotiales</taxon>
        <taxon>Aspergillaceae</taxon>
        <taxon>Penicillium</taxon>
    </lineage>
</organism>
<keyword evidence="2" id="KW-1185">Reference proteome</keyword>
<dbReference type="EMBL" id="JAQJAC010000001">
    <property type="protein sequence ID" value="KAJ5599947.1"/>
    <property type="molecule type" value="Genomic_DNA"/>
</dbReference>
<evidence type="ECO:0000313" key="2">
    <source>
        <dbReference type="Proteomes" id="UP001216150"/>
    </source>
</evidence>
<accession>A0AAD6E3R6</accession>
<dbReference type="Proteomes" id="UP001216150">
    <property type="component" value="Unassembled WGS sequence"/>
</dbReference>
<name>A0AAD6E3R6_9EURO</name>
<dbReference type="AlphaFoldDB" id="A0AAD6E3R6"/>
<sequence length="288" mass="33568">MSEIDFFPGPLYKKNTIISFPLAQHGYNQWIIETKLSHSNHQRDEAQAKAGRATSYAVGTFRVYNHERCIHAYLRTYLQVPYIGTEFASVEDRAVQATQIRHTEITAVQDLHRRSSRITPALFAIKEGIQTDQDSVPSGYVTHFVFEEVAGIRLAEDDLLPEKGKTHTFFQKFTRSQRDKIRAKFDESYRSLKFMGWWPDFPWATNLVWNDETSTLYFIDFRNAVESDRRDREPDSYSRSRQGKLLSKYHVWGTYGLALPLQILFWRMILENGFFSLLITCSLCDLAL</sequence>
<comment type="caution">
    <text evidence="1">The sequence shown here is derived from an EMBL/GenBank/DDBJ whole genome shotgun (WGS) entry which is preliminary data.</text>
</comment>